<keyword evidence="17" id="KW-1185">Reference proteome</keyword>
<evidence type="ECO:0000256" key="13">
    <source>
        <dbReference type="RuleBase" id="RU366008"/>
    </source>
</evidence>
<evidence type="ECO:0000313" key="17">
    <source>
        <dbReference type="Proteomes" id="UP000187209"/>
    </source>
</evidence>
<comment type="similarity">
    <text evidence="2 13">Belongs to the FAH family.</text>
</comment>
<dbReference type="PANTHER" id="PTHR43069:SF2">
    <property type="entry name" value="FUMARYLACETOACETASE"/>
    <property type="match status" value="1"/>
</dbReference>
<keyword evidence="9 13" id="KW-0585">Phenylalanine catabolism</keyword>
<accession>A0A1R2AKX5</accession>
<dbReference type="InterPro" id="IPR011234">
    <property type="entry name" value="Fumarylacetoacetase-like_C"/>
</dbReference>
<dbReference type="GO" id="GO:0006559">
    <property type="term" value="P:L-phenylalanine catabolic process"/>
    <property type="evidence" value="ECO:0007669"/>
    <property type="project" value="UniProtKB-UniRule"/>
</dbReference>
<gene>
    <name evidence="16" type="ORF">SteCoe_39416</name>
</gene>
<dbReference type="InterPro" id="IPR036663">
    <property type="entry name" value="Fumarylacetoacetase_C_sf"/>
</dbReference>
<feature type="domain" description="Fumarylacetoacetase-like C-terminal" evidence="14">
    <location>
        <begin position="133"/>
        <end position="411"/>
    </location>
</feature>
<sequence length="416" mass="46574">MLKSFLSHSSNSHFSLHNIPFSAGKRVNSNKTFCVSRIGDYIIDLNALEHEGFFADFYKGKLFNSNTLNKFMAKDKTIWLNVRKRIQDLFLASNTSLSEDGKKLERILIKEKDFINTLPVSIGDYTDFYSGYHHAFNCGVMFRGVINALSPNWLHMPIAYHGRSSSVQINTDVVRPNGQIFDKEQDKPVFGPCKKLDYEVEIGYFIGGKGSKIGKPVKASEALDHVFGVVLLNDWSARDIQLWEMQPLGPFTSKNFLTTISPWIVMLEALKPFQVPIEKPLKEQLSYLQGDFSTYDIELSTYLQTLNSPIEVISKTSLKYIYWAISQQIAHHTITGCNIKPGDLMGTGTISGPNQGTGGCLMELAKDAREPISLSTGETRSYLQDHDIVTFEGVCHKDDITVGFGTCSSKVIPSIV</sequence>
<keyword evidence="7 12" id="KW-0460">Magnesium</keyword>
<dbReference type="EC" id="3.7.1.2" evidence="3 13"/>
<dbReference type="InterPro" id="IPR005959">
    <property type="entry name" value="Fumarylacetoacetase"/>
</dbReference>
<proteinExistence type="inferred from homology"/>
<dbReference type="GO" id="GO:1902000">
    <property type="term" value="P:homogentisate catabolic process"/>
    <property type="evidence" value="ECO:0007669"/>
    <property type="project" value="TreeGrafter"/>
</dbReference>
<dbReference type="InterPro" id="IPR015377">
    <property type="entry name" value="Fumarylacetoacetase_N"/>
</dbReference>
<feature type="binding site" evidence="12">
    <location>
        <position position="199"/>
    </location>
    <ligand>
        <name>Ca(2+)</name>
        <dbReference type="ChEBI" id="CHEBI:29108"/>
    </ligand>
</feature>
<feature type="binding site" evidence="11">
    <location>
        <position position="143"/>
    </location>
    <ligand>
        <name>substrate</name>
    </ligand>
</feature>
<organism evidence="16 17">
    <name type="scientific">Stentor coeruleus</name>
    <dbReference type="NCBI Taxonomy" id="5963"/>
    <lineage>
        <taxon>Eukaryota</taxon>
        <taxon>Sar</taxon>
        <taxon>Alveolata</taxon>
        <taxon>Ciliophora</taxon>
        <taxon>Postciliodesmatophora</taxon>
        <taxon>Heterotrichea</taxon>
        <taxon>Heterotrichida</taxon>
        <taxon>Stentoridae</taxon>
        <taxon>Stentor</taxon>
    </lineage>
</organism>
<comment type="catalytic activity">
    <reaction evidence="13">
        <text>4-fumarylacetoacetate + H2O = acetoacetate + fumarate + H(+)</text>
        <dbReference type="Rhea" id="RHEA:10244"/>
        <dbReference type="ChEBI" id="CHEBI:13705"/>
        <dbReference type="ChEBI" id="CHEBI:15377"/>
        <dbReference type="ChEBI" id="CHEBI:15378"/>
        <dbReference type="ChEBI" id="CHEBI:18034"/>
        <dbReference type="ChEBI" id="CHEBI:29806"/>
        <dbReference type="EC" id="3.7.1.2"/>
    </reaction>
</comment>
<dbReference type="AlphaFoldDB" id="A0A1R2AKX5"/>
<evidence type="ECO:0000256" key="9">
    <source>
        <dbReference type="ARBA" id="ARBA00023232"/>
    </source>
</evidence>
<evidence type="ECO:0000256" key="11">
    <source>
        <dbReference type="PIRSR" id="PIRSR605959-2"/>
    </source>
</evidence>
<feature type="binding site" evidence="11">
    <location>
        <position position="129"/>
    </location>
    <ligand>
        <name>substrate</name>
    </ligand>
</feature>
<evidence type="ECO:0000256" key="4">
    <source>
        <dbReference type="ARBA" id="ARBA00022723"/>
    </source>
</evidence>
<dbReference type="Gene3D" id="2.30.30.230">
    <property type="entry name" value="Fumarylacetoacetase, N-terminal domain"/>
    <property type="match status" value="1"/>
</dbReference>
<evidence type="ECO:0000256" key="3">
    <source>
        <dbReference type="ARBA" id="ARBA00012094"/>
    </source>
</evidence>
<keyword evidence="4 12" id="KW-0479">Metal-binding</keyword>
<dbReference type="GO" id="GO:0004334">
    <property type="term" value="F:fumarylacetoacetase activity"/>
    <property type="evidence" value="ECO:0007669"/>
    <property type="project" value="UniProtKB-UniRule"/>
</dbReference>
<dbReference type="OrthoDB" id="9971669at2759"/>
<dbReference type="InterPro" id="IPR036462">
    <property type="entry name" value="Fumarylacetoacetase_N_sf"/>
</dbReference>
<evidence type="ECO:0000256" key="8">
    <source>
        <dbReference type="ARBA" id="ARBA00022878"/>
    </source>
</evidence>
<dbReference type="Pfam" id="PF09298">
    <property type="entry name" value="FAA_hydrolase_N"/>
    <property type="match status" value="1"/>
</dbReference>
<comment type="pathway">
    <text evidence="1 13">Amino-acid degradation; L-phenylalanine degradation; acetoacetate and fumarate from L-phenylalanine: step 6/6.</text>
</comment>
<dbReference type="PANTHER" id="PTHR43069">
    <property type="entry name" value="FUMARYLACETOACETASE"/>
    <property type="match status" value="1"/>
</dbReference>
<evidence type="ECO:0000259" key="14">
    <source>
        <dbReference type="Pfam" id="PF01557"/>
    </source>
</evidence>
<feature type="binding site" evidence="12">
    <location>
        <position position="234"/>
    </location>
    <ligand>
        <name>Ca(2+)</name>
        <dbReference type="ChEBI" id="CHEBI:29108"/>
    </ligand>
</feature>
<feature type="binding site" evidence="12">
    <location>
        <position position="258"/>
    </location>
    <ligand>
        <name>Mg(2+)</name>
        <dbReference type="ChEBI" id="CHEBI:18420"/>
    </ligand>
</feature>
<dbReference type="UniPathway" id="UPA00139">
    <property type="reaction ID" value="UER00341"/>
</dbReference>
<feature type="binding site" evidence="11">
    <location>
        <position position="349"/>
    </location>
    <ligand>
        <name>substrate</name>
    </ligand>
</feature>
<name>A0A1R2AKX5_9CILI</name>
<feature type="binding site" evidence="12">
    <location>
        <position position="234"/>
    </location>
    <ligand>
        <name>Mg(2+)</name>
        <dbReference type="ChEBI" id="CHEBI:18420"/>
    </ligand>
</feature>
<evidence type="ECO:0000256" key="6">
    <source>
        <dbReference type="ARBA" id="ARBA00022837"/>
    </source>
</evidence>
<feature type="binding site" evidence="12">
    <location>
        <position position="201"/>
    </location>
    <ligand>
        <name>Ca(2+)</name>
        <dbReference type="ChEBI" id="CHEBI:29108"/>
    </ligand>
</feature>
<dbReference type="GO" id="GO:0046872">
    <property type="term" value="F:metal ion binding"/>
    <property type="evidence" value="ECO:0007669"/>
    <property type="project" value="UniProtKB-UniRule"/>
</dbReference>
<feature type="domain" description="Fumarylacetoacetase N-terminal" evidence="15">
    <location>
        <begin position="17"/>
        <end position="119"/>
    </location>
</feature>
<feature type="binding site" evidence="11">
    <location>
        <position position="241"/>
    </location>
    <ligand>
        <name>substrate</name>
    </ligand>
</feature>
<dbReference type="Proteomes" id="UP000187209">
    <property type="component" value="Unassembled WGS sequence"/>
</dbReference>
<keyword evidence="6 12" id="KW-0106">Calcium</keyword>
<comment type="caution">
    <text evidence="16">The sequence shown here is derived from an EMBL/GenBank/DDBJ whole genome shotgun (WGS) entry which is preliminary data.</text>
</comment>
<comment type="cofactor">
    <cofactor evidence="13">
        <name>Mg(2+)</name>
        <dbReference type="ChEBI" id="CHEBI:18420"/>
    </cofactor>
    <cofactor evidence="13">
        <name>Ca(2+)</name>
        <dbReference type="ChEBI" id="CHEBI:29108"/>
    </cofactor>
</comment>
<dbReference type="NCBIfam" id="TIGR01266">
    <property type="entry name" value="fum_ac_acetase"/>
    <property type="match status" value="1"/>
</dbReference>
<evidence type="ECO:0000313" key="16">
    <source>
        <dbReference type="EMBL" id="OMJ65080.1"/>
    </source>
</evidence>
<dbReference type="SUPFAM" id="SSF56529">
    <property type="entry name" value="FAH"/>
    <property type="match status" value="1"/>
</dbReference>
<dbReference type="GO" id="GO:0006572">
    <property type="term" value="P:L-tyrosine catabolic process"/>
    <property type="evidence" value="ECO:0007669"/>
    <property type="project" value="UniProtKB-UniRule"/>
</dbReference>
<evidence type="ECO:0000256" key="5">
    <source>
        <dbReference type="ARBA" id="ARBA00022801"/>
    </source>
</evidence>
<keyword evidence="8 13" id="KW-0828">Tyrosine catabolism</keyword>
<feature type="active site" description="Proton acceptor" evidence="10">
    <location>
        <position position="134"/>
    </location>
</feature>
<dbReference type="SUPFAM" id="SSF63433">
    <property type="entry name" value="Fumarylacetoacetate hydrolase, FAH, N-terminal domain"/>
    <property type="match status" value="1"/>
</dbReference>
<protein>
    <recommendedName>
        <fullName evidence="3 13">Fumarylacetoacetase</fullName>
        <ecNumber evidence="3 13">3.7.1.2</ecNumber>
    </recommendedName>
    <alternativeName>
        <fullName evidence="13">Fumarylacetoacetate hydrolase</fullName>
    </alternativeName>
</protein>
<dbReference type="Pfam" id="PF01557">
    <property type="entry name" value="FAA_hydrolase"/>
    <property type="match status" value="1"/>
</dbReference>
<evidence type="ECO:0000256" key="2">
    <source>
        <dbReference type="ARBA" id="ARBA00010211"/>
    </source>
</evidence>
<evidence type="ECO:0000259" key="15">
    <source>
        <dbReference type="Pfam" id="PF09298"/>
    </source>
</evidence>
<feature type="binding site" evidence="12">
    <location>
        <position position="254"/>
    </location>
    <ligand>
        <name>Mg(2+)</name>
        <dbReference type="ChEBI" id="CHEBI:18420"/>
    </ligand>
</feature>
<dbReference type="Gene3D" id="3.90.850.10">
    <property type="entry name" value="Fumarylacetoacetase-like, C-terminal domain"/>
    <property type="match status" value="1"/>
</dbReference>
<evidence type="ECO:0000256" key="12">
    <source>
        <dbReference type="PIRSR" id="PIRSR605959-3"/>
    </source>
</evidence>
<reference evidence="16 17" key="1">
    <citation type="submission" date="2016-11" db="EMBL/GenBank/DDBJ databases">
        <title>The macronuclear genome of Stentor coeruleus: a giant cell with tiny introns.</title>
        <authorList>
            <person name="Slabodnick M."/>
            <person name="Ruby J.G."/>
            <person name="Reiff S.B."/>
            <person name="Swart E.C."/>
            <person name="Gosai S."/>
            <person name="Prabakaran S."/>
            <person name="Witkowska E."/>
            <person name="Larue G.E."/>
            <person name="Fisher S."/>
            <person name="Freeman R.M."/>
            <person name="Gunawardena J."/>
            <person name="Chu W."/>
            <person name="Stover N.A."/>
            <person name="Gregory B.D."/>
            <person name="Nowacki M."/>
            <person name="Derisi J."/>
            <person name="Roy S.W."/>
            <person name="Marshall W.F."/>
            <person name="Sood P."/>
        </authorList>
    </citation>
    <scope>NUCLEOTIDE SEQUENCE [LARGE SCALE GENOMIC DNA]</scope>
    <source>
        <strain evidence="16">WM001</strain>
    </source>
</reference>
<evidence type="ECO:0000256" key="7">
    <source>
        <dbReference type="ARBA" id="ARBA00022842"/>
    </source>
</evidence>
<keyword evidence="5 13" id="KW-0378">Hydrolase</keyword>
<evidence type="ECO:0000256" key="10">
    <source>
        <dbReference type="PIRSR" id="PIRSR605959-1"/>
    </source>
</evidence>
<dbReference type="EMBL" id="MPUH01002488">
    <property type="protein sequence ID" value="OMJ65080.1"/>
    <property type="molecule type" value="Genomic_DNA"/>
</dbReference>
<feature type="binding site" evidence="12">
    <location>
        <position position="127"/>
    </location>
    <ligand>
        <name>Ca(2+)</name>
        <dbReference type="ChEBI" id="CHEBI:29108"/>
    </ligand>
</feature>
<evidence type="ECO:0000256" key="1">
    <source>
        <dbReference type="ARBA" id="ARBA00004782"/>
    </source>
</evidence>